<accession>A0A8H8BSQ3</accession>
<evidence type="ECO:0000256" key="1">
    <source>
        <dbReference type="SAM" id="SignalP"/>
    </source>
</evidence>
<protein>
    <recommendedName>
        <fullName evidence="4">Fungal calcium binding protein domain-containing protein</fullName>
    </recommendedName>
</protein>
<reference evidence="2" key="1">
    <citation type="submission" date="2021-02" db="EMBL/GenBank/DDBJ databases">
        <title>Genome sequence Cadophora malorum strain M34.</title>
        <authorList>
            <person name="Stefanovic E."/>
            <person name="Vu D."/>
            <person name="Scully C."/>
            <person name="Dijksterhuis J."/>
            <person name="Roader J."/>
            <person name="Houbraken J."/>
        </authorList>
    </citation>
    <scope>NUCLEOTIDE SEQUENCE</scope>
    <source>
        <strain evidence="2">M34</strain>
    </source>
</reference>
<feature type="chain" id="PRO_5034075745" description="Fungal calcium binding protein domain-containing protein" evidence="1">
    <location>
        <begin position="19"/>
        <end position="103"/>
    </location>
</feature>
<proteinExistence type="predicted"/>
<keyword evidence="3" id="KW-1185">Reference proteome</keyword>
<name>A0A8H8BSQ3_9HELO</name>
<gene>
    <name evidence="2" type="ORF">IFR04_004283</name>
</gene>
<dbReference type="Proteomes" id="UP000664132">
    <property type="component" value="Unassembled WGS sequence"/>
</dbReference>
<sequence>MRLNTTLALCIVLAGVNAQTAVDTCPKGVYACLDVINSSLCISQNAERGTKEDLINCVTYENSASNLTGAEKLCLCPGCHSASINAAIASKFPPPCGVNGTNV</sequence>
<evidence type="ECO:0000313" key="2">
    <source>
        <dbReference type="EMBL" id="KAG4422514.1"/>
    </source>
</evidence>
<dbReference type="AlphaFoldDB" id="A0A8H8BSQ3"/>
<organism evidence="2 3">
    <name type="scientific">Cadophora malorum</name>
    <dbReference type="NCBI Taxonomy" id="108018"/>
    <lineage>
        <taxon>Eukaryota</taxon>
        <taxon>Fungi</taxon>
        <taxon>Dikarya</taxon>
        <taxon>Ascomycota</taxon>
        <taxon>Pezizomycotina</taxon>
        <taxon>Leotiomycetes</taxon>
        <taxon>Helotiales</taxon>
        <taxon>Ploettnerulaceae</taxon>
        <taxon>Cadophora</taxon>
    </lineage>
</organism>
<dbReference type="OrthoDB" id="4588160at2759"/>
<dbReference type="EMBL" id="JAFJYH010000047">
    <property type="protein sequence ID" value="KAG4422514.1"/>
    <property type="molecule type" value="Genomic_DNA"/>
</dbReference>
<comment type="caution">
    <text evidence="2">The sequence shown here is derived from an EMBL/GenBank/DDBJ whole genome shotgun (WGS) entry which is preliminary data.</text>
</comment>
<feature type="signal peptide" evidence="1">
    <location>
        <begin position="1"/>
        <end position="18"/>
    </location>
</feature>
<evidence type="ECO:0008006" key="4">
    <source>
        <dbReference type="Google" id="ProtNLM"/>
    </source>
</evidence>
<evidence type="ECO:0000313" key="3">
    <source>
        <dbReference type="Proteomes" id="UP000664132"/>
    </source>
</evidence>
<keyword evidence="1" id="KW-0732">Signal</keyword>